<name>A0A2P9JZS2_9CAUD</name>
<sequence>MKYLWQYKRYHLVSNPDEPVYYRGHSDVTQEVIVADNRGDIHCVPFEEVIEFNLFTAESGEL</sequence>
<organism evidence="1 2">
    <name type="scientific">Salmonella phage vB_SpuP_Spp16</name>
    <dbReference type="NCBI Taxonomy" id="2081603"/>
    <lineage>
        <taxon>Viruses</taxon>
        <taxon>Duplodnaviria</taxon>
        <taxon>Heunggongvirae</taxon>
        <taxon>Uroviricota</taxon>
        <taxon>Caudoviricetes</taxon>
        <taxon>Autographivirales</taxon>
        <taxon>Autonotataviridae</taxon>
        <taxon>Melnykvirinae</taxon>
        <taxon>Panjvirus</taxon>
        <taxon>Panjvirus Spp16</taxon>
    </lineage>
</organism>
<reference evidence="1" key="1">
    <citation type="submission" date="2018-01" db="EMBL/GenBank/DDBJ databases">
        <title>Complete genome sequence analysis of a novel Salmonella phage Spp16.</title>
        <authorList>
            <person name="Zhao F."/>
            <person name="Sun H."/>
            <person name="Ren H."/>
            <person name="Tong Y."/>
        </authorList>
    </citation>
    <scope>NUCLEOTIDE SEQUENCE [LARGE SCALE GENOMIC DNA]</scope>
</reference>
<proteinExistence type="predicted"/>
<dbReference type="GeneID" id="54989832"/>
<dbReference type="Proteomes" id="UP000241381">
    <property type="component" value="Segment"/>
</dbReference>
<dbReference type="EMBL" id="MG878892">
    <property type="protein sequence ID" value="AVI05037.1"/>
    <property type="molecule type" value="Genomic_DNA"/>
</dbReference>
<keyword evidence="2" id="KW-1185">Reference proteome</keyword>
<evidence type="ECO:0000313" key="2">
    <source>
        <dbReference type="Proteomes" id="UP000241381"/>
    </source>
</evidence>
<protein>
    <submittedName>
        <fullName evidence="1">Uncharacterized protein</fullName>
    </submittedName>
</protein>
<accession>A0A2P9JZS2</accession>
<dbReference type="KEGG" id="vg:54989832"/>
<evidence type="ECO:0000313" key="1">
    <source>
        <dbReference type="EMBL" id="AVI05037.1"/>
    </source>
</evidence>
<dbReference type="RefSeq" id="YP_009799347.1">
    <property type="nucleotide sequence ID" value="NC_047941.1"/>
</dbReference>